<dbReference type="AlphaFoldDB" id="A0A9P6RBK2"/>
<proteinExistence type="predicted"/>
<reference evidence="1" key="1">
    <citation type="journal article" date="2020" name="Fungal Divers.">
        <title>Resolving the Mortierellaceae phylogeny through synthesis of multi-gene phylogenetics and phylogenomics.</title>
        <authorList>
            <person name="Vandepol N."/>
            <person name="Liber J."/>
            <person name="Desiro A."/>
            <person name="Na H."/>
            <person name="Kennedy M."/>
            <person name="Barry K."/>
            <person name="Grigoriev I.V."/>
            <person name="Miller A.N."/>
            <person name="O'Donnell K."/>
            <person name="Stajich J.E."/>
            <person name="Bonito G."/>
        </authorList>
    </citation>
    <scope>NUCLEOTIDE SEQUENCE</scope>
    <source>
        <strain evidence="1">NVP60</strain>
    </source>
</reference>
<accession>A0A9P6RBK2</accession>
<dbReference type="OrthoDB" id="2394626at2759"/>
<keyword evidence="2" id="KW-1185">Reference proteome</keyword>
<organism evidence="1 2">
    <name type="scientific">Linnemannia gamsii</name>
    <dbReference type="NCBI Taxonomy" id="64522"/>
    <lineage>
        <taxon>Eukaryota</taxon>
        <taxon>Fungi</taxon>
        <taxon>Fungi incertae sedis</taxon>
        <taxon>Mucoromycota</taxon>
        <taxon>Mortierellomycotina</taxon>
        <taxon>Mortierellomycetes</taxon>
        <taxon>Mortierellales</taxon>
        <taxon>Mortierellaceae</taxon>
        <taxon>Linnemannia</taxon>
    </lineage>
</organism>
<gene>
    <name evidence="1" type="ORF">BGZ97_008514</name>
</gene>
<protein>
    <submittedName>
        <fullName evidence="1">Uncharacterized protein</fullName>
    </submittedName>
</protein>
<dbReference type="EMBL" id="JAAAIN010000391">
    <property type="protein sequence ID" value="KAG0315180.1"/>
    <property type="molecule type" value="Genomic_DNA"/>
</dbReference>
<evidence type="ECO:0000313" key="2">
    <source>
        <dbReference type="Proteomes" id="UP000823405"/>
    </source>
</evidence>
<evidence type="ECO:0000313" key="1">
    <source>
        <dbReference type="EMBL" id="KAG0315180.1"/>
    </source>
</evidence>
<dbReference type="Proteomes" id="UP000823405">
    <property type="component" value="Unassembled WGS sequence"/>
</dbReference>
<comment type="caution">
    <text evidence="1">The sequence shown here is derived from an EMBL/GenBank/DDBJ whole genome shotgun (WGS) entry which is preliminary data.</text>
</comment>
<name>A0A9P6RBK2_9FUNG</name>
<sequence length="188" mass="21089">MNSIEFEPKRIICCPGKSIIAIDPDFEADREMSLKIETDVVLMEASLKPRHSFTRPFRKDGDVIRITNDTDTEVYINCTHYLVTALKSTEVGLNAGLDGVGVEVGVAKQLVHSQDIVSRFKLKPKESQDVLPDSKFVRISAYALRGSNMTLLYQDFLVKKGYNHAVEQKDVDNALSVEEIEKLRLSAT</sequence>